<feature type="binding site" evidence="2">
    <location>
        <begin position="189"/>
        <end position="197"/>
    </location>
    <ligand>
        <name>GTP</name>
        <dbReference type="ChEBI" id="CHEBI:37565"/>
    </ligand>
</feature>
<keyword evidence="2" id="KW-0547">Nucleotide-binding</keyword>
<dbReference type="RefSeq" id="WP_284323689.1">
    <property type="nucleotide sequence ID" value="NZ_BSPP01000002.1"/>
</dbReference>
<reference evidence="5 6" key="1">
    <citation type="journal article" date="2014" name="Int. J. Syst. Evol. Microbiol.">
        <title>Complete genome sequence of Corynebacterium casei LMG S-19264T (=DSM 44701T), isolated from a smear-ripened cheese.</title>
        <authorList>
            <consortium name="US DOE Joint Genome Institute (JGI-PGF)"/>
            <person name="Walter F."/>
            <person name="Albersmeier A."/>
            <person name="Kalinowski J."/>
            <person name="Ruckert C."/>
        </authorList>
    </citation>
    <scope>NUCLEOTIDE SEQUENCE [LARGE SCALE GENOMIC DNA]</scope>
    <source>
        <strain evidence="5 6">NBRC 111766</strain>
    </source>
</reference>
<accession>A0AA37X1R2</accession>
<feature type="region of interest" description="Disordered" evidence="3">
    <location>
        <begin position="307"/>
        <end position="338"/>
    </location>
</feature>
<dbReference type="PANTHER" id="PTHR32120">
    <property type="entry name" value="SMALL RIBOSOMAL SUBUNIT BIOGENESIS GTPASE RSGA"/>
    <property type="match status" value="1"/>
</dbReference>
<comment type="subunit">
    <text evidence="2">Monomer. Associates with 30S ribosomal subunit, binds 16S rRNA.</text>
</comment>
<keyword evidence="2" id="KW-0862">Zinc</keyword>
<feature type="domain" description="EngC GTPase" evidence="4">
    <location>
        <begin position="100"/>
        <end position="244"/>
    </location>
</feature>
<keyword evidence="2" id="KW-0378">Hydrolase</keyword>
<dbReference type="Gene3D" id="1.10.40.50">
    <property type="entry name" value="Probable gtpase engc, domain 3"/>
    <property type="match status" value="1"/>
</dbReference>
<dbReference type="GO" id="GO:0046872">
    <property type="term" value="F:metal ion binding"/>
    <property type="evidence" value="ECO:0007669"/>
    <property type="project" value="UniProtKB-KW"/>
</dbReference>
<keyword evidence="1 2" id="KW-0690">Ribosome biogenesis</keyword>
<evidence type="ECO:0000256" key="3">
    <source>
        <dbReference type="SAM" id="MobiDB-lite"/>
    </source>
</evidence>
<dbReference type="EMBL" id="BSPP01000002">
    <property type="protein sequence ID" value="GLS85476.1"/>
    <property type="molecule type" value="Genomic_DNA"/>
</dbReference>
<feature type="binding site" evidence="2">
    <location>
        <position position="282"/>
    </location>
    <ligand>
        <name>Zn(2+)</name>
        <dbReference type="ChEBI" id="CHEBI:29105"/>
    </ligand>
</feature>
<keyword evidence="2" id="KW-0963">Cytoplasm</keyword>
<dbReference type="PROSITE" id="PS50936">
    <property type="entry name" value="ENGC_GTPASE"/>
    <property type="match status" value="1"/>
</dbReference>
<dbReference type="GO" id="GO:0019843">
    <property type="term" value="F:rRNA binding"/>
    <property type="evidence" value="ECO:0007669"/>
    <property type="project" value="UniProtKB-KW"/>
</dbReference>
<feature type="binding site" evidence="2">
    <location>
        <begin position="139"/>
        <end position="142"/>
    </location>
    <ligand>
        <name>GTP</name>
        <dbReference type="ChEBI" id="CHEBI:37565"/>
    </ligand>
</feature>
<evidence type="ECO:0000313" key="6">
    <source>
        <dbReference type="Proteomes" id="UP001157355"/>
    </source>
</evidence>
<sequence>MPDFSLPALGWSDHFSEQLTDEDAALVPARLSSLHRDRVLALTATGAVELLCPPTLSVAAMAVGDWVLADGPRVGRVLDRISLLQRRAAGTGTVAQLIAANVDTMFVVTSCNADFNEARLERYLVLAHSAGITPVLVLTKADMAEAAPYIARAEGLSAGMAVVALNAKSGDLGVLDPWCRAGQTVVLLGSSGVGKSTLANSLTGGALETGAVREDDAKGRHTTTSRYLLALPTGGWLIDTPGVRELQLTDVADGIDVLFSDLIDLAAGCRFRDCKHTVEPGCAVQAAIKAGVVDARRLESWRKLGAEERANSSAMQVSKVRAAGKYTKKSAAKRRPGG</sequence>
<dbReference type="GO" id="GO:0003924">
    <property type="term" value="F:GTPase activity"/>
    <property type="evidence" value="ECO:0007669"/>
    <property type="project" value="UniProtKB-UniRule"/>
</dbReference>
<dbReference type="EC" id="3.6.1.-" evidence="2"/>
<evidence type="ECO:0000313" key="5">
    <source>
        <dbReference type="EMBL" id="GLS85476.1"/>
    </source>
</evidence>
<dbReference type="CDD" id="cd01854">
    <property type="entry name" value="YjeQ_EngC"/>
    <property type="match status" value="1"/>
</dbReference>
<comment type="cofactor">
    <cofactor evidence="2">
        <name>Zn(2+)</name>
        <dbReference type="ChEBI" id="CHEBI:29105"/>
    </cofactor>
    <text evidence="2">Binds 1 zinc ion per subunit.</text>
</comment>
<protein>
    <recommendedName>
        <fullName evidence="2">Small ribosomal subunit biogenesis GTPase RsgA</fullName>
        <ecNumber evidence="2">3.6.1.-</ecNumber>
    </recommendedName>
</protein>
<dbReference type="Gene3D" id="3.40.50.300">
    <property type="entry name" value="P-loop containing nucleotide triphosphate hydrolases"/>
    <property type="match status" value="1"/>
</dbReference>
<dbReference type="InterPro" id="IPR004881">
    <property type="entry name" value="Ribosome_biogen_GTPase_RsgA"/>
</dbReference>
<dbReference type="GO" id="GO:0042274">
    <property type="term" value="P:ribosomal small subunit biogenesis"/>
    <property type="evidence" value="ECO:0007669"/>
    <property type="project" value="UniProtKB-UniRule"/>
</dbReference>
<keyword evidence="6" id="KW-1185">Reference proteome</keyword>
<dbReference type="InterPro" id="IPR010914">
    <property type="entry name" value="RsgA_GTPase_dom"/>
</dbReference>
<feature type="binding site" evidence="2">
    <location>
        <position position="269"/>
    </location>
    <ligand>
        <name>Zn(2+)</name>
        <dbReference type="ChEBI" id="CHEBI:29105"/>
    </ligand>
</feature>
<evidence type="ECO:0000259" key="4">
    <source>
        <dbReference type="PROSITE" id="PS50936"/>
    </source>
</evidence>
<dbReference type="GO" id="GO:0005737">
    <property type="term" value="C:cytoplasm"/>
    <property type="evidence" value="ECO:0007669"/>
    <property type="project" value="UniProtKB-SubCell"/>
</dbReference>
<comment type="caution">
    <text evidence="5">The sequence shown here is derived from an EMBL/GenBank/DDBJ whole genome shotgun (WGS) entry which is preliminary data.</text>
</comment>
<dbReference type="HAMAP" id="MF_01820">
    <property type="entry name" value="GTPase_RsgA"/>
    <property type="match status" value="1"/>
</dbReference>
<feature type="binding site" evidence="2">
    <location>
        <position position="274"/>
    </location>
    <ligand>
        <name>Zn(2+)</name>
        <dbReference type="ChEBI" id="CHEBI:29105"/>
    </ligand>
</feature>
<feature type="compositionally biased region" description="Basic residues" evidence="3">
    <location>
        <begin position="326"/>
        <end position="338"/>
    </location>
</feature>
<keyword evidence="2" id="KW-0479">Metal-binding</keyword>
<dbReference type="Proteomes" id="UP001157355">
    <property type="component" value="Unassembled WGS sequence"/>
</dbReference>
<keyword evidence="2" id="KW-0699">rRNA-binding</keyword>
<evidence type="ECO:0000256" key="1">
    <source>
        <dbReference type="ARBA" id="ARBA00022517"/>
    </source>
</evidence>
<gene>
    <name evidence="2 5" type="primary">rsgA</name>
    <name evidence="5" type="ORF">GCM10010873_04490</name>
</gene>
<dbReference type="GO" id="GO:0005525">
    <property type="term" value="F:GTP binding"/>
    <property type="evidence" value="ECO:0007669"/>
    <property type="project" value="UniProtKB-UniRule"/>
</dbReference>
<comment type="subcellular location">
    <subcellularLocation>
        <location evidence="2">Cytoplasm</location>
    </subcellularLocation>
</comment>
<comment type="function">
    <text evidence="2">One of several proteins that assist in the late maturation steps of the functional core of the 30S ribosomal subunit. Helps release RbfA from mature subunits. May play a role in the assembly of ribosomal proteins into the subunit. Circularly permuted GTPase that catalyzes slow GTP hydrolysis, GTPase activity is stimulated by the 30S ribosomal subunit.</text>
</comment>
<organism evidence="5 6">
    <name type="scientific">Cypionkella aquatica</name>
    <dbReference type="NCBI Taxonomy" id="1756042"/>
    <lineage>
        <taxon>Bacteria</taxon>
        <taxon>Pseudomonadati</taxon>
        <taxon>Pseudomonadota</taxon>
        <taxon>Alphaproteobacteria</taxon>
        <taxon>Rhodobacterales</taxon>
        <taxon>Paracoccaceae</taxon>
        <taxon>Cypionkella</taxon>
    </lineage>
</organism>
<dbReference type="Pfam" id="PF03193">
    <property type="entry name" value="RsgA_GTPase"/>
    <property type="match status" value="1"/>
</dbReference>
<dbReference type="InterPro" id="IPR027417">
    <property type="entry name" value="P-loop_NTPase"/>
</dbReference>
<keyword evidence="2" id="KW-0694">RNA-binding</keyword>
<evidence type="ECO:0000256" key="2">
    <source>
        <dbReference type="HAMAP-Rule" id="MF_01820"/>
    </source>
</evidence>
<name>A0AA37X1R2_9RHOB</name>
<proteinExistence type="inferred from homology"/>
<keyword evidence="2" id="KW-0342">GTP-binding</keyword>
<comment type="similarity">
    <text evidence="2">Belongs to the TRAFAC class YlqF/YawG GTPase family. RsgA subfamily.</text>
</comment>
<dbReference type="SUPFAM" id="SSF52540">
    <property type="entry name" value="P-loop containing nucleoside triphosphate hydrolases"/>
    <property type="match status" value="1"/>
</dbReference>
<dbReference type="PANTHER" id="PTHR32120:SF10">
    <property type="entry name" value="SMALL RIBOSOMAL SUBUNIT BIOGENESIS GTPASE RSGA"/>
    <property type="match status" value="1"/>
</dbReference>
<feature type="binding site" evidence="2">
    <location>
        <position position="276"/>
    </location>
    <ligand>
        <name>Zn(2+)</name>
        <dbReference type="ChEBI" id="CHEBI:29105"/>
    </ligand>
</feature>
<dbReference type="AlphaFoldDB" id="A0AA37X1R2"/>
<dbReference type="NCBIfam" id="TIGR00157">
    <property type="entry name" value="ribosome small subunit-dependent GTPase A"/>
    <property type="match status" value="1"/>
</dbReference>